<evidence type="ECO:0000256" key="4">
    <source>
        <dbReference type="ARBA" id="ARBA00017099"/>
    </source>
</evidence>
<evidence type="ECO:0000256" key="1">
    <source>
        <dbReference type="ARBA" id="ARBA00004781"/>
    </source>
</evidence>
<evidence type="ECO:0000313" key="8">
    <source>
        <dbReference type="EMBL" id="TLD72195.1"/>
    </source>
</evidence>
<dbReference type="InterPro" id="IPR036291">
    <property type="entry name" value="NAD(P)-bd_dom_sf"/>
</dbReference>
<dbReference type="EMBL" id="VAUV01000002">
    <property type="protein sequence ID" value="TLD72195.1"/>
    <property type="molecule type" value="Genomic_DNA"/>
</dbReference>
<keyword evidence="6" id="KW-0521">NADP</keyword>
<evidence type="ECO:0000313" key="9">
    <source>
        <dbReference type="Proteomes" id="UP000306196"/>
    </source>
</evidence>
<dbReference type="GO" id="GO:0019305">
    <property type="term" value="P:dTDP-rhamnose biosynthetic process"/>
    <property type="evidence" value="ECO:0007669"/>
    <property type="project" value="UniProtKB-UniPathway"/>
</dbReference>
<dbReference type="Gene3D" id="3.40.50.720">
    <property type="entry name" value="NAD(P)-binding Rossmann-like Domain"/>
    <property type="match status" value="1"/>
</dbReference>
<dbReference type="EC" id="1.1.1.133" evidence="3 6"/>
<dbReference type="PANTHER" id="PTHR10491">
    <property type="entry name" value="DTDP-4-DEHYDRORHAMNOSE REDUCTASE"/>
    <property type="match status" value="1"/>
</dbReference>
<protein>
    <recommendedName>
        <fullName evidence="4 6">dTDP-4-dehydrorhamnose reductase</fullName>
        <ecNumber evidence="3 6">1.1.1.133</ecNumber>
    </recommendedName>
</protein>
<dbReference type="Pfam" id="PF04321">
    <property type="entry name" value="RmlD_sub_bind"/>
    <property type="match status" value="1"/>
</dbReference>
<name>A0A5R8KJT2_9BACT</name>
<proteinExistence type="inferred from homology"/>
<comment type="pathway">
    <text evidence="1 6">Carbohydrate biosynthesis; dTDP-L-rhamnose biosynthesis.</text>
</comment>
<comment type="caution">
    <text evidence="8">The sequence shown here is derived from an EMBL/GenBank/DDBJ whole genome shotgun (WGS) entry which is preliminary data.</text>
</comment>
<dbReference type="GO" id="GO:0008831">
    <property type="term" value="F:dTDP-4-dehydrorhamnose reductase activity"/>
    <property type="evidence" value="ECO:0007669"/>
    <property type="project" value="UniProtKB-EC"/>
</dbReference>
<dbReference type="InterPro" id="IPR029903">
    <property type="entry name" value="RmlD-like-bd"/>
</dbReference>
<evidence type="ECO:0000259" key="7">
    <source>
        <dbReference type="Pfam" id="PF04321"/>
    </source>
</evidence>
<organism evidence="8 9">
    <name type="scientific">Phragmitibacter flavus</name>
    <dbReference type="NCBI Taxonomy" id="2576071"/>
    <lineage>
        <taxon>Bacteria</taxon>
        <taxon>Pseudomonadati</taxon>
        <taxon>Verrucomicrobiota</taxon>
        <taxon>Verrucomicrobiia</taxon>
        <taxon>Verrucomicrobiales</taxon>
        <taxon>Verrucomicrobiaceae</taxon>
        <taxon>Phragmitibacter</taxon>
    </lineage>
</organism>
<comment type="similarity">
    <text evidence="2 6">Belongs to the dTDP-4-dehydrorhamnose reductase family.</text>
</comment>
<accession>A0A5R8KJT2</accession>
<dbReference type="AlphaFoldDB" id="A0A5R8KJT2"/>
<dbReference type="OrthoDB" id="9803892at2"/>
<keyword evidence="6 8" id="KW-0560">Oxidoreductase</keyword>
<dbReference type="Proteomes" id="UP000306196">
    <property type="component" value="Unassembled WGS sequence"/>
</dbReference>
<dbReference type="RefSeq" id="WP_138084550.1">
    <property type="nucleotide sequence ID" value="NZ_VAUV01000002.1"/>
</dbReference>
<evidence type="ECO:0000256" key="6">
    <source>
        <dbReference type="RuleBase" id="RU364082"/>
    </source>
</evidence>
<reference evidence="8 9" key="1">
    <citation type="submission" date="2019-05" db="EMBL/GenBank/DDBJ databases">
        <title>Verrucobacter flavum gen. nov., sp. nov. a new member of the family Verrucomicrobiaceae.</title>
        <authorList>
            <person name="Szuroczki S."/>
            <person name="Abbaszade G."/>
            <person name="Szabo A."/>
            <person name="Felfoldi T."/>
            <person name="Schumann P."/>
            <person name="Boka K."/>
            <person name="Keki Z."/>
            <person name="Toumi M."/>
            <person name="Toth E."/>
        </authorList>
    </citation>
    <scope>NUCLEOTIDE SEQUENCE [LARGE SCALE GENOMIC DNA]</scope>
    <source>
        <strain evidence="8 9">MG-N-17</strain>
    </source>
</reference>
<evidence type="ECO:0000256" key="5">
    <source>
        <dbReference type="ARBA" id="ARBA00048200"/>
    </source>
</evidence>
<dbReference type="NCBIfam" id="TIGR01214">
    <property type="entry name" value="rmlD"/>
    <property type="match status" value="1"/>
</dbReference>
<evidence type="ECO:0000256" key="3">
    <source>
        <dbReference type="ARBA" id="ARBA00012929"/>
    </source>
</evidence>
<sequence length="310" mass="34321">MPESSGKNNILIVGAGGRMGAALARHYRQDHQVTALRRTDLDVTKVDTLRPTLAPLEFDTLIYTAGLTNVDQCEDQPEEARLCNAETPKILAQICAEKGARLIHISTDYVFDGRKNLALTETEPPNPLSVYGKTKLAGETAVLKVSPHFLVIRVSWLFGPDRPSFPDMILKNALAQDHVAAIADKVSCPTYSEDLASWIEPMLSDNRYCGLLHLSNSGSTNWQAYGQATLDIAAELGLPLKATKVDALYRADFPIFKAERPEFTAFDTSKYTKLSSIVPRNWQDALRDYLQKQYQSSARFFIAVSSIVAI</sequence>
<dbReference type="InterPro" id="IPR005913">
    <property type="entry name" value="dTDP_dehydrorham_reduct"/>
</dbReference>
<dbReference type="CDD" id="cd05254">
    <property type="entry name" value="dTDP_HR_like_SDR_e"/>
    <property type="match status" value="1"/>
</dbReference>
<dbReference type="Gene3D" id="3.90.25.10">
    <property type="entry name" value="UDP-galactose 4-epimerase, domain 1"/>
    <property type="match status" value="1"/>
</dbReference>
<dbReference type="PANTHER" id="PTHR10491:SF4">
    <property type="entry name" value="METHIONINE ADENOSYLTRANSFERASE 2 SUBUNIT BETA"/>
    <property type="match status" value="1"/>
</dbReference>
<gene>
    <name evidence="8" type="primary">rfbD</name>
    <name evidence="8" type="ORF">FEM03_02230</name>
</gene>
<keyword evidence="9" id="KW-1185">Reference proteome</keyword>
<dbReference type="UniPathway" id="UPA00124"/>
<evidence type="ECO:0000256" key="2">
    <source>
        <dbReference type="ARBA" id="ARBA00010944"/>
    </source>
</evidence>
<dbReference type="SUPFAM" id="SSF51735">
    <property type="entry name" value="NAD(P)-binding Rossmann-fold domains"/>
    <property type="match status" value="1"/>
</dbReference>
<comment type="function">
    <text evidence="6">Catalyzes the reduction of dTDP-6-deoxy-L-lyxo-4-hexulose to yield dTDP-L-rhamnose.</text>
</comment>
<feature type="domain" description="RmlD-like substrate binding" evidence="7">
    <location>
        <begin position="9"/>
        <end position="293"/>
    </location>
</feature>
<comment type="catalytic activity">
    <reaction evidence="5">
        <text>dTDP-beta-L-rhamnose + NADP(+) = dTDP-4-dehydro-beta-L-rhamnose + NADPH + H(+)</text>
        <dbReference type="Rhea" id="RHEA:21796"/>
        <dbReference type="ChEBI" id="CHEBI:15378"/>
        <dbReference type="ChEBI" id="CHEBI:57510"/>
        <dbReference type="ChEBI" id="CHEBI:57783"/>
        <dbReference type="ChEBI" id="CHEBI:58349"/>
        <dbReference type="ChEBI" id="CHEBI:62830"/>
        <dbReference type="EC" id="1.1.1.133"/>
    </reaction>
</comment>